<reference evidence="2" key="1">
    <citation type="submission" date="2021-02" db="EMBL/GenBank/DDBJ databases">
        <title>Genome-Resolved Metagenomics of a Microbial Community Performing Photosynthetic Biological Nutrient Removal.</title>
        <authorList>
            <person name="Mcdaniel E.A."/>
        </authorList>
    </citation>
    <scope>NUCLEOTIDE SEQUENCE</scope>
    <source>
        <strain evidence="2">UWPOB_OBS1</strain>
    </source>
</reference>
<dbReference type="GO" id="GO:0052621">
    <property type="term" value="F:diguanylate cyclase activity"/>
    <property type="evidence" value="ECO:0007669"/>
    <property type="project" value="TreeGrafter"/>
</dbReference>
<protein>
    <submittedName>
        <fullName evidence="2">GGDEF domain-containing protein</fullName>
    </submittedName>
</protein>
<comment type="caution">
    <text evidence="2">The sequence shown here is derived from an EMBL/GenBank/DDBJ whole genome shotgun (WGS) entry which is preliminary data.</text>
</comment>
<dbReference type="PROSITE" id="PS50887">
    <property type="entry name" value="GGDEF"/>
    <property type="match status" value="1"/>
</dbReference>
<dbReference type="InterPro" id="IPR050469">
    <property type="entry name" value="Diguanylate_Cyclase"/>
</dbReference>
<feature type="domain" description="GGDEF" evidence="1">
    <location>
        <begin position="236"/>
        <end position="380"/>
    </location>
</feature>
<organism evidence="2 3">
    <name type="scientific">Candidatus Obscuribacter phosphatis</name>
    <dbReference type="NCBI Taxonomy" id="1906157"/>
    <lineage>
        <taxon>Bacteria</taxon>
        <taxon>Bacillati</taxon>
        <taxon>Candidatus Melainabacteria</taxon>
        <taxon>Candidatus Obscuribacterales</taxon>
        <taxon>Candidatus Obscuribacteraceae</taxon>
        <taxon>Candidatus Obscuribacter</taxon>
    </lineage>
</organism>
<dbReference type="Pfam" id="PF00990">
    <property type="entry name" value="GGDEF"/>
    <property type="match status" value="1"/>
</dbReference>
<dbReference type="AlphaFoldDB" id="A0A8J7PH20"/>
<dbReference type="InterPro" id="IPR029787">
    <property type="entry name" value="Nucleotide_cyclase"/>
</dbReference>
<dbReference type="PANTHER" id="PTHR45138:SF9">
    <property type="entry name" value="DIGUANYLATE CYCLASE DGCM-RELATED"/>
    <property type="match status" value="1"/>
</dbReference>
<proteinExistence type="predicted"/>
<evidence type="ECO:0000259" key="1">
    <source>
        <dbReference type="PROSITE" id="PS50887"/>
    </source>
</evidence>
<name>A0A8J7PH20_9BACT</name>
<evidence type="ECO:0000313" key="3">
    <source>
        <dbReference type="Proteomes" id="UP000664277"/>
    </source>
</evidence>
<evidence type="ECO:0000313" key="2">
    <source>
        <dbReference type="EMBL" id="MBN8660003.1"/>
    </source>
</evidence>
<dbReference type="InterPro" id="IPR000160">
    <property type="entry name" value="GGDEF_dom"/>
</dbReference>
<dbReference type="EMBL" id="JAFLCK010000007">
    <property type="protein sequence ID" value="MBN8660003.1"/>
    <property type="molecule type" value="Genomic_DNA"/>
</dbReference>
<dbReference type="InterPro" id="IPR043128">
    <property type="entry name" value="Rev_trsase/Diguanyl_cyclase"/>
</dbReference>
<dbReference type="GO" id="GO:1902201">
    <property type="term" value="P:negative regulation of bacterial-type flagellum-dependent cell motility"/>
    <property type="evidence" value="ECO:0007669"/>
    <property type="project" value="TreeGrafter"/>
</dbReference>
<dbReference type="PANTHER" id="PTHR45138">
    <property type="entry name" value="REGULATORY COMPONENTS OF SENSORY TRANSDUCTION SYSTEM"/>
    <property type="match status" value="1"/>
</dbReference>
<dbReference type="GO" id="GO:0005886">
    <property type="term" value="C:plasma membrane"/>
    <property type="evidence" value="ECO:0007669"/>
    <property type="project" value="TreeGrafter"/>
</dbReference>
<accession>A0A8J7PH20</accession>
<dbReference type="SUPFAM" id="SSF55073">
    <property type="entry name" value="Nucleotide cyclase"/>
    <property type="match status" value="1"/>
</dbReference>
<dbReference type="NCBIfam" id="TIGR00254">
    <property type="entry name" value="GGDEF"/>
    <property type="match status" value="1"/>
</dbReference>
<sequence>MNYRTDEIDFSPFNADEVLKALCSVLRSSKHLSFGYAGDIQSLIDRIGRVFYAGRAMFFLAGKDDGKVEIFEYVKSGKQAVAPELTSLFGQKLSRHLMTLPQDVTLVEDANKFAEEVDDEYREMFLKVMTAVGKERVYLIPLKLRPSLSEADKDERLAGLLLLQEADTSNSVKWNKLVVDTLVTISDHLAKLFEVETLRGRLEAHESEDPTTGFLNRRGGVVAITEEVERARYFKDKISLLLIHVDGPKKGEPARSVGQEKSVLSAVSSVVSTMTRPVDVICRYGHEEFIVALPRMDGAEAVKMAQVIRSSMGIAMLNEHAAAQSQAMTIEPVKSPCSLSIGVATMPDDGTVFDELLSILNELVAEAKDMGGNQIKSRARSNN</sequence>
<dbReference type="GO" id="GO:0043709">
    <property type="term" value="P:cell adhesion involved in single-species biofilm formation"/>
    <property type="evidence" value="ECO:0007669"/>
    <property type="project" value="TreeGrafter"/>
</dbReference>
<dbReference type="Proteomes" id="UP000664277">
    <property type="component" value="Unassembled WGS sequence"/>
</dbReference>
<dbReference type="CDD" id="cd01949">
    <property type="entry name" value="GGDEF"/>
    <property type="match status" value="1"/>
</dbReference>
<dbReference type="SMART" id="SM00267">
    <property type="entry name" value="GGDEF"/>
    <property type="match status" value="1"/>
</dbReference>
<dbReference type="Gene3D" id="3.30.70.270">
    <property type="match status" value="1"/>
</dbReference>
<gene>
    <name evidence="2" type="ORF">J0M35_06540</name>
</gene>